<comment type="caution">
    <text evidence="3">The sequence shown here is derived from an EMBL/GenBank/DDBJ whole genome shotgun (WGS) entry which is preliminary data.</text>
</comment>
<keyword evidence="1" id="KW-0812">Transmembrane</keyword>
<reference evidence="3 4" key="1">
    <citation type="submission" date="2019-05" db="EMBL/GenBank/DDBJ databases">
        <title>Comparative genomics and metabolomics analyses of clavulanic acid producing Streptomyces species provides insight into specialized metabolism and evolution of beta-lactam biosynthetic gene clusters.</title>
        <authorList>
            <person name="Moore M.A."/>
            <person name="Cruz-Morales P."/>
            <person name="Barona Gomez F."/>
            <person name="Kapil T."/>
        </authorList>
    </citation>
    <scope>NUCLEOTIDE SEQUENCE [LARGE SCALE GENOMIC DNA]</scope>
    <source>
        <strain evidence="3 4">NRRL 5741</strain>
    </source>
</reference>
<organism evidence="3 4">
    <name type="scientific">Streptomyces jumonjinensis</name>
    <dbReference type="NCBI Taxonomy" id="1945"/>
    <lineage>
        <taxon>Bacteria</taxon>
        <taxon>Bacillati</taxon>
        <taxon>Actinomycetota</taxon>
        <taxon>Actinomycetes</taxon>
        <taxon>Kitasatosporales</taxon>
        <taxon>Streptomycetaceae</taxon>
        <taxon>Streptomyces</taxon>
    </lineage>
</organism>
<evidence type="ECO:0000313" key="4">
    <source>
        <dbReference type="Proteomes" id="UP000419138"/>
    </source>
</evidence>
<dbReference type="Pfam" id="PF07811">
    <property type="entry name" value="TadE"/>
    <property type="match status" value="1"/>
</dbReference>
<accession>A0A646KQD6</accession>
<keyword evidence="1" id="KW-0472">Membrane</keyword>
<evidence type="ECO:0000259" key="2">
    <source>
        <dbReference type="Pfam" id="PF07811"/>
    </source>
</evidence>
<dbReference type="AlphaFoldDB" id="A0A646KQD6"/>
<keyword evidence="1" id="KW-1133">Transmembrane helix</keyword>
<gene>
    <name evidence="3" type="ORF">FF041_31145</name>
</gene>
<evidence type="ECO:0000256" key="1">
    <source>
        <dbReference type="SAM" id="Phobius"/>
    </source>
</evidence>
<sequence>MRAVYRLDDRGQAAVEFAGTLPVILVTLALLWQAALIGYTFSLAGNAADAGARAGAVAGVAACGAAAREDLPDAWQSADIDCQDDGDLFRVSVDLPVPILFPGAVNFPFEVPADAAAPMEDPS</sequence>
<feature type="domain" description="TadE-like" evidence="2">
    <location>
        <begin position="11"/>
        <end position="53"/>
    </location>
</feature>
<dbReference type="OrthoDB" id="4336202at2"/>
<evidence type="ECO:0000313" key="3">
    <source>
        <dbReference type="EMBL" id="MQT04453.1"/>
    </source>
</evidence>
<dbReference type="Proteomes" id="UP000419138">
    <property type="component" value="Unassembled WGS sequence"/>
</dbReference>
<dbReference type="InterPro" id="IPR012495">
    <property type="entry name" value="TadE-like_dom"/>
</dbReference>
<name>A0A646KQD6_STRJU</name>
<keyword evidence="4" id="KW-1185">Reference proteome</keyword>
<feature type="transmembrane region" description="Helical" evidence="1">
    <location>
        <begin position="21"/>
        <end position="41"/>
    </location>
</feature>
<protein>
    <submittedName>
        <fullName evidence="3">Pilus assembly protein</fullName>
    </submittedName>
</protein>
<proteinExistence type="predicted"/>
<dbReference type="EMBL" id="VCLA01000192">
    <property type="protein sequence ID" value="MQT04453.1"/>
    <property type="molecule type" value="Genomic_DNA"/>
</dbReference>